<dbReference type="Proteomes" id="UP000821865">
    <property type="component" value="Chromosome 2"/>
</dbReference>
<sequence length="1010" mass="111144">MMEESSCDANHGFVESTESVAPQFSGRLGLLTESSAGSAAENMEESRSSDASSQFCTDDTANEAVGENTLDSNDNSTRHSDQSDDGSGDCTKAPNSVVSESPRAEHDANVPTASALDEDAKQGACIPEGDVSVDKNIGNEQSRQCESRSEDEVNKNWCAETSNDKSELDAESGAGSTSGHKRRRSRAVPVYAPGTRVEARDFQDKWYAAKVVSVDEEDGDVLIHFEGWSSRYDEWLPMDSPRLRLAANLHTRKEVKKHRSKKSEYKKGEEVLARWGDRRKYPAKILEVKEEELYTVIFYDGIVKTLKGINIEKMPSDQKGSVAFPRTPQRESESKRHRDSSSDSSKRSHSKHGEQRRLSEGSSKTQSSMDTKKSGEKVAKPRLSKQSSKSDARRQERRVAPKEFIIEEDHNHFKCHFEGCNKSFRKEPLLASHLKHYHGGKPVLPATPDRTPPSTTPDLPQPVSFEAVEPELVRIKSEHPSETPVPEAAFEDLGEAFGHTEEDGLPIHEAFVCPDKASILEAEAKLETLIVSEEATGTGREKRKIAKTEKALIADMEAAASRRASAGSGSDRKRKRTSSTRSDKSDDGSKRSATVKEESNRKAKTSETAKESSGHGPESTPTIDSGDTSSEVKSDEVVMCVCNCEEESGLMMQCEVCLTWQHGACFKIDEEKDVPDKYICYMCVAPKDNTDLQAATECNQELGSGMRESSRFKLDPDWFQHGRMASFGFLKERPANLPNPEPIKATHDLMCSVHNVQAVLQSIAHKINCGKSHPDLKYFTVPWVKRNVANEAVEILEKKDGTPSSPEKDESRPSGHMHLSTYDHAYFAPERATTPELMQEAPDVIVSTGGDSSAGDLLVQDIAMEAFEVGCVEEVVNKGEELDVIGGEEEVTSLIADEDGRGSSASASTPPGASSTNSSSVSKQANGTEEASLDAEACKVNLLHHVLDLEDQLEERMDALEEQLRVLEHESSINGTDSSITEEEDMLRLKLSLKGLMKDLNAVHRLTLFR</sequence>
<protein>
    <submittedName>
        <fullName evidence="1">Uncharacterized protein</fullName>
    </submittedName>
</protein>
<proteinExistence type="predicted"/>
<comment type="caution">
    <text evidence="1">The sequence shown here is derived from an EMBL/GenBank/DDBJ whole genome shotgun (WGS) entry which is preliminary data.</text>
</comment>
<reference evidence="1" key="1">
    <citation type="submission" date="2020-05" db="EMBL/GenBank/DDBJ databases">
        <title>Large-scale comparative analyses of tick genomes elucidate their genetic diversity and vector capacities.</title>
        <authorList>
            <person name="Jia N."/>
            <person name="Wang J."/>
            <person name="Shi W."/>
            <person name="Du L."/>
            <person name="Sun Y."/>
            <person name="Zhan W."/>
            <person name="Jiang J."/>
            <person name="Wang Q."/>
            <person name="Zhang B."/>
            <person name="Ji P."/>
            <person name="Sakyi L.B."/>
            <person name="Cui X."/>
            <person name="Yuan T."/>
            <person name="Jiang B."/>
            <person name="Yang W."/>
            <person name="Lam T.T.-Y."/>
            <person name="Chang Q."/>
            <person name="Ding S."/>
            <person name="Wang X."/>
            <person name="Zhu J."/>
            <person name="Ruan X."/>
            <person name="Zhao L."/>
            <person name="Wei J."/>
            <person name="Que T."/>
            <person name="Du C."/>
            <person name="Cheng J."/>
            <person name="Dai P."/>
            <person name="Han X."/>
            <person name="Huang E."/>
            <person name="Gao Y."/>
            <person name="Liu J."/>
            <person name="Shao H."/>
            <person name="Ye R."/>
            <person name="Li L."/>
            <person name="Wei W."/>
            <person name="Wang X."/>
            <person name="Wang C."/>
            <person name="Yang T."/>
            <person name="Huo Q."/>
            <person name="Li W."/>
            <person name="Guo W."/>
            <person name="Chen H."/>
            <person name="Zhou L."/>
            <person name="Ni X."/>
            <person name="Tian J."/>
            <person name="Zhou Y."/>
            <person name="Sheng Y."/>
            <person name="Liu T."/>
            <person name="Pan Y."/>
            <person name="Xia L."/>
            <person name="Li J."/>
            <person name="Zhao F."/>
            <person name="Cao W."/>
        </authorList>
    </citation>
    <scope>NUCLEOTIDE SEQUENCE</scope>
    <source>
        <strain evidence="1">Dsil-2018</strain>
    </source>
</reference>
<name>A0ACB8D9G1_DERSI</name>
<dbReference type="EMBL" id="CM023471">
    <property type="protein sequence ID" value="KAH7964648.1"/>
    <property type="molecule type" value="Genomic_DNA"/>
</dbReference>
<evidence type="ECO:0000313" key="2">
    <source>
        <dbReference type="Proteomes" id="UP000821865"/>
    </source>
</evidence>
<evidence type="ECO:0000313" key="1">
    <source>
        <dbReference type="EMBL" id="KAH7964648.1"/>
    </source>
</evidence>
<gene>
    <name evidence="1" type="ORF">HPB49_000043</name>
</gene>
<accession>A0ACB8D9G1</accession>
<keyword evidence="2" id="KW-1185">Reference proteome</keyword>
<organism evidence="1 2">
    <name type="scientific">Dermacentor silvarum</name>
    <name type="common">Tick</name>
    <dbReference type="NCBI Taxonomy" id="543639"/>
    <lineage>
        <taxon>Eukaryota</taxon>
        <taxon>Metazoa</taxon>
        <taxon>Ecdysozoa</taxon>
        <taxon>Arthropoda</taxon>
        <taxon>Chelicerata</taxon>
        <taxon>Arachnida</taxon>
        <taxon>Acari</taxon>
        <taxon>Parasitiformes</taxon>
        <taxon>Ixodida</taxon>
        <taxon>Ixodoidea</taxon>
        <taxon>Ixodidae</taxon>
        <taxon>Rhipicephalinae</taxon>
        <taxon>Dermacentor</taxon>
    </lineage>
</organism>